<organism evidence="1 2">
    <name type="scientific">Rhizobium mesoamericanum STM3625</name>
    <dbReference type="NCBI Taxonomy" id="1211777"/>
    <lineage>
        <taxon>Bacteria</taxon>
        <taxon>Pseudomonadati</taxon>
        <taxon>Pseudomonadota</taxon>
        <taxon>Alphaproteobacteria</taxon>
        <taxon>Hyphomicrobiales</taxon>
        <taxon>Rhizobiaceae</taxon>
        <taxon>Rhizobium/Agrobacterium group</taxon>
        <taxon>Rhizobium</taxon>
    </lineage>
</organism>
<dbReference type="Gene3D" id="6.10.250.730">
    <property type="match status" value="1"/>
</dbReference>
<dbReference type="Proteomes" id="UP000009319">
    <property type="component" value="Unassembled WGS sequence"/>
</dbReference>
<evidence type="ECO:0000313" key="2">
    <source>
        <dbReference type="Proteomes" id="UP000009319"/>
    </source>
</evidence>
<dbReference type="RefSeq" id="WP_007537713.1">
    <property type="nucleotide sequence ID" value="NZ_HF536773.1"/>
</dbReference>
<dbReference type="AlphaFoldDB" id="K0PXK2"/>
<reference evidence="1 2" key="1">
    <citation type="journal article" date="2013" name="Genome Announc.">
        <title>Draft Genome Sequence of Rhizobium mesoamericanum STM3625, a Nitrogen-Fixing Symbiont of Mimosa pudica Isolated in French Guiana (South America).</title>
        <authorList>
            <person name="Moulin L."/>
            <person name="Mornico D."/>
            <person name="Melkonian R."/>
            <person name="Klonowska A."/>
        </authorList>
    </citation>
    <scope>NUCLEOTIDE SEQUENCE [LARGE SCALE GENOMIC DNA]</scope>
    <source>
        <strain evidence="1 2">STM3625</strain>
    </source>
</reference>
<protein>
    <recommendedName>
        <fullName evidence="3">DUF982 domain-containing protein</fullName>
    </recommendedName>
</protein>
<sequence>MCLPSGLTLINCVIHNVPFLECGSGNLVPAPGWVIIVVERNRTLHTIASAAEALDMLFTNWPVVSGTAFVLALEACAGTVSGAVTQEEAQSAFLAAAVEAKVAFRIA</sequence>
<dbReference type="HOGENOM" id="CLU_134423_5_0_5"/>
<name>K0PXK2_9HYPH</name>
<comment type="caution">
    <text evidence="1">The sequence shown here is derived from an EMBL/GenBank/DDBJ whole genome shotgun (WGS) entry which is preliminary data.</text>
</comment>
<dbReference type="Pfam" id="PF06169">
    <property type="entry name" value="DUF982"/>
    <property type="match status" value="1"/>
</dbReference>
<dbReference type="EMBL" id="CANI01000039">
    <property type="protein sequence ID" value="CCM78588.1"/>
    <property type="molecule type" value="Genomic_DNA"/>
</dbReference>
<dbReference type="eggNOG" id="ENOG5032IVU">
    <property type="taxonomic scope" value="Bacteria"/>
</dbReference>
<dbReference type="InterPro" id="IPR010385">
    <property type="entry name" value="DUF982"/>
</dbReference>
<evidence type="ECO:0000313" key="1">
    <source>
        <dbReference type="EMBL" id="CCM78588.1"/>
    </source>
</evidence>
<proteinExistence type="predicted"/>
<gene>
    <name evidence="1" type="ORF">BN77_p11274</name>
</gene>
<evidence type="ECO:0008006" key="3">
    <source>
        <dbReference type="Google" id="ProtNLM"/>
    </source>
</evidence>
<accession>K0PXK2</accession>
<keyword evidence="2" id="KW-1185">Reference proteome</keyword>